<dbReference type="GO" id="GO:0000428">
    <property type="term" value="C:DNA-directed RNA polymerase complex"/>
    <property type="evidence" value="ECO:0007669"/>
    <property type="project" value="UniProtKB-KW"/>
</dbReference>
<keyword evidence="3" id="KW-0808">Transferase</keyword>
<dbReference type="InterPro" id="IPR007083">
    <property type="entry name" value="RNA_pol_Rpb1_4"/>
</dbReference>
<dbReference type="PANTHER" id="PTHR19376:SF68">
    <property type="entry name" value="DNA-DIRECTED RNA POLYMERASE SUBUNIT BETA"/>
    <property type="match status" value="1"/>
</dbReference>
<dbReference type="Gene3D" id="1.10.132.30">
    <property type="match status" value="1"/>
</dbReference>
<keyword evidence="2" id="KW-0240">DNA-directed RNA polymerase</keyword>
<keyword evidence="9" id="KW-0812">Transmembrane</keyword>
<reference evidence="12" key="1">
    <citation type="submission" date="2021-09" db="EMBL/GenBank/DDBJ databases">
        <authorList>
            <person name="Maciszewski K."/>
            <person name="Dabbagh N."/>
            <person name="Preisfeld A."/>
            <person name="Karnkowska A."/>
        </authorList>
    </citation>
    <scope>NUCLEOTIDE SEQUENCE</scope>
</reference>
<dbReference type="CDD" id="cd02655">
    <property type="entry name" value="RNAP_beta'_C"/>
    <property type="match status" value="1"/>
</dbReference>
<dbReference type="InterPro" id="IPR007081">
    <property type="entry name" value="RNA_pol_Rpb1_5"/>
</dbReference>
<dbReference type="GO" id="GO:0003899">
    <property type="term" value="F:DNA-directed RNA polymerase activity"/>
    <property type="evidence" value="ECO:0007669"/>
    <property type="project" value="UniProtKB-EC"/>
</dbReference>
<evidence type="ECO:0000256" key="3">
    <source>
        <dbReference type="ARBA" id="ARBA00022679"/>
    </source>
</evidence>
<evidence type="ECO:0000256" key="8">
    <source>
        <dbReference type="ARBA" id="ARBA00048552"/>
    </source>
</evidence>
<dbReference type="Pfam" id="PF05000">
    <property type="entry name" value="RNA_pol_Rpb1_4"/>
    <property type="match status" value="1"/>
</dbReference>
<accession>A0A977PJE5</accession>
<evidence type="ECO:0000256" key="4">
    <source>
        <dbReference type="ARBA" id="ARBA00022695"/>
    </source>
</evidence>
<feature type="transmembrane region" description="Helical" evidence="9">
    <location>
        <begin position="548"/>
        <end position="567"/>
    </location>
</feature>
<dbReference type="GO" id="GO:0046872">
    <property type="term" value="F:metal ion binding"/>
    <property type="evidence" value="ECO:0007669"/>
    <property type="project" value="UniProtKB-KW"/>
</dbReference>
<organism evidence="12">
    <name type="scientific">Eutreptiella sp. CCMP389</name>
    <dbReference type="NCBI Taxonomy" id="96781"/>
    <lineage>
        <taxon>Eukaryota</taxon>
        <taxon>Discoba</taxon>
        <taxon>Euglenozoa</taxon>
        <taxon>Euglenida</taxon>
        <taxon>Spirocuta</taxon>
        <taxon>Euglenophyceae</taxon>
        <taxon>Eutreptiales</taxon>
        <taxon>Eutreptiaceae</taxon>
        <taxon>Eutreptiella</taxon>
    </lineage>
</organism>
<feature type="domain" description="RNA polymerase Rpb1" evidence="10">
    <location>
        <begin position="175"/>
        <end position="445"/>
    </location>
</feature>
<dbReference type="InterPro" id="IPR038120">
    <property type="entry name" value="Rpb1_funnel_sf"/>
</dbReference>
<feature type="transmembrane region" description="Helical" evidence="9">
    <location>
        <begin position="476"/>
        <end position="498"/>
    </location>
</feature>
<dbReference type="InterPro" id="IPR045867">
    <property type="entry name" value="DNA-dir_RpoC_beta_prime"/>
</dbReference>
<dbReference type="Gene3D" id="1.10.274.100">
    <property type="entry name" value="RNA polymerase Rpb1, domain 3"/>
    <property type="match status" value="1"/>
</dbReference>
<dbReference type="PANTHER" id="PTHR19376">
    <property type="entry name" value="DNA-DIRECTED RNA POLYMERASE"/>
    <property type="match status" value="1"/>
</dbReference>
<feature type="domain" description="RNA polymerase Rpb1" evidence="10">
    <location>
        <begin position="733"/>
        <end position="819"/>
    </location>
</feature>
<dbReference type="NCBIfam" id="TIGR02388">
    <property type="entry name" value="rpoC2_cyan"/>
    <property type="match status" value="1"/>
</dbReference>
<dbReference type="InterPro" id="IPR042102">
    <property type="entry name" value="RNA_pol_Rpb1_3_sf"/>
</dbReference>
<evidence type="ECO:0000259" key="10">
    <source>
        <dbReference type="Pfam" id="PF04998"/>
    </source>
</evidence>
<dbReference type="AlphaFoldDB" id="A0A977PJE5"/>
<evidence type="ECO:0000256" key="9">
    <source>
        <dbReference type="SAM" id="Phobius"/>
    </source>
</evidence>
<keyword evidence="7" id="KW-0804">Transcription</keyword>
<dbReference type="InterPro" id="IPR012756">
    <property type="entry name" value="DNA-dir_RpoC2_beta_pp"/>
</dbReference>
<dbReference type="EMBL" id="OK136185">
    <property type="protein sequence ID" value="UXD06403.1"/>
    <property type="molecule type" value="Genomic_DNA"/>
</dbReference>
<keyword evidence="12" id="KW-0150">Chloroplast</keyword>
<keyword evidence="9" id="KW-0472">Membrane</keyword>
<dbReference type="Pfam" id="PF04998">
    <property type="entry name" value="RNA_pol_Rpb1_5"/>
    <property type="match status" value="2"/>
</dbReference>
<evidence type="ECO:0000256" key="1">
    <source>
        <dbReference type="ARBA" id="ARBA00012418"/>
    </source>
</evidence>
<feature type="domain" description="RNA polymerase Rpb1" evidence="11">
    <location>
        <begin position="94"/>
        <end position="172"/>
    </location>
</feature>
<dbReference type="EC" id="2.7.7.6" evidence="1"/>
<evidence type="ECO:0000256" key="6">
    <source>
        <dbReference type="ARBA" id="ARBA00022833"/>
    </source>
</evidence>
<reference evidence="12" key="2">
    <citation type="journal article" date="2022" name="Mol. Phylogenet. Evol.">
        <title>Maturyoshka: A maturase inside a maturase, and other peculiarities of the novel chloroplast genomes of marine euglenophytes.</title>
        <authorList>
            <person name="Maciszewski K."/>
            <person name="Dabbagh N."/>
            <person name="Preisfeld A."/>
            <person name="Karnkowska A."/>
        </authorList>
    </citation>
    <scope>NUCLEOTIDE SEQUENCE</scope>
</reference>
<dbReference type="Gene3D" id="1.10.1790.20">
    <property type="match status" value="1"/>
</dbReference>
<evidence type="ECO:0000256" key="5">
    <source>
        <dbReference type="ARBA" id="ARBA00022723"/>
    </source>
</evidence>
<evidence type="ECO:0000313" key="12">
    <source>
        <dbReference type="EMBL" id="UXD06403.1"/>
    </source>
</evidence>
<keyword evidence="4" id="KW-0548">Nucleotidyltransferase</keyword>
<dbReference type="GO" id="GO:0003677">
    <property type="term" value="F:DNA binding"/>
    <property type="evidence" value="ECO:0007669"/>
    <property type="project" value="InterPro"/>
</dbReference>
<keyword evidence="9" id="KW-1133">Transmembrane helix</keyword>
<dbReference type="Gene3D" id="1.10.150.390">
    <property type="match status" value="1"/>
</dbReference>
<evidence type="ECO:0000256" key="2">
    <source>
        <dbReference type="ARBA" id="ARBA00022478"/>
    </source>
</evidence>
<comment type="catalytic activity">
    <reaction evidence="8">
        <text>RNA(n) + a ribonucleoside 5'-triphosphate = RNA(n+1) + diphosphate</text>
        <dbReference type="Rhea" id="RHEA:21248"/>
        <dbReference type="Rhea" id="RHEA-COMP:14527"/>
        <dbReference type="Rhea" id="RHEA-COMP:17342"/>
        <dbReference type="ChEBI" id="CHEBI:33019"/>
        <dbReference type="ChEBI" id="CHEBI:61557"/>
        <dbReference type="ChEBI" id="CHEBI:140395"/>
        <dbReference type="EC" id="2.7.7.6"/>
    </reaction>
</comment>
<keyword evidence="6" id="KW-0862">Zinc</keyword>
<name>A0A977PJE5_9EUGL</name>
<dbReference type="SUPFAM" id="SSF64484">
    <property type="entry name" value="beta and beta-prime subunits of DNA dependent RNA-polymerase"/>
    <property type="match status" value="1"/>
</dbReference>
<keyword evidence="5" id="KW-0479">Metal-binding</keyword>
<dbReference type="GO" id="GO:0006351">
    <property type="term" value="P:DNA-templated transcription"/>
    <property type="evidence" value="ECO:0007669"/>
    <property type="project" value="InterPro"/>
</dbReference>
<geneLocation type="chloroplast" evidence="12"/>
<evidence type="ECO:0000259" key="11">
    <source>
        <dbReference type="Pfam" id="PF05000"/>
    </source>
</evidence>
<keyword evidence="12" id="KW-0934">Plastid</keyword>
<proteinExistence type="predicted"/>
<protein>
    <recommendedName>
        <fullName evidence="1">DNA-directed RNA polymerase</fullName>
        <ecNumber evidence="1">2.7.7.6</ecNumber>
    </recommendedName>
</protein>
<sequence>MIFLSIFMDFFFSNQTFDKKSVKILIFWFLINFGTCKTASLVDNLKFLGSRLSTKAGVSLGIDDLKIPFIKKRLLLNADNDTKKVEKNFLRGIITSSEKFQKFIDIWNNTNEVLTDESVKNFRQTNVLNPIYMMAFSGARGNISQVRQLVGIRGLMSDSRGEILDLPIKRNFREGLRVTEYLISCYGARKGIIDTALRTASSGYLTRKLAYVAQDIKIARVNCNTFKGILVTPVVKNKEVFLSVEKRLFGRVLAKSVLDKKNKIVACRGQDVCKFLAKKIIKNSLTKRIFIRSPLTCEMVRGVCQLCYGWNLAYGRLIEIGEAVGIIAAQSIGEPGTQLTMRTFHTGGVFCGNMIDKIYAPHKGILSYDRLSSMKQIRTKFGEKVFLNLKKLPIYIKENRFSVSKIELPAYTKIFLKPGHRVQYKQVIAEVSSFSEFFNKNSEIGSSFINLKKEMKASVEGQVYFEKELGFESKKIVLWILRGDIISFFSFACDVFCFQKKVRKKKNYFIEKRVYFSQKRQFKLFQFCNLFKIGLLFKSRSFGLDIRNFSICNILAFWGSILSLLGIESFFSFEIFNFSGFFEEECLKVDSKKRFLFYTEKNEIILRNKSFKFCIGNFIRNQENFCKFLGQIVRVQKNKIVIRNGLSNILSKNTKFFLRNRDLILKNGTLFYLFYKESKTGDIVQGLPKVEALLEARTSSGNFNLQKDNLHYRLKIFFEFYKKKYGFSLAAQKSIEKIQSFIVDSIQYVYQSQSIDISDKHIEIVVKQMTKKVVVLEKGDTDFLVGEVVNFYRIHNLNKFLVNKVKYEFLLQGITRSSLKNNSFLSASSFQETARILVQAAIQGEEDWIVGLKENIILGRLIPVGTGI</sequence>
<evidence type="ECO:0000256" key="7">
    <source>
        <dbReference type="ARBA" id="ARBA00023163"/>
    </source>
</evidence>